<feature type="region of interest" description="Disordered" evidence="1">
    <location>
        <begin position="193"/>
        <end position="230"/>
    </location>
</feature>
<evidence type="ECO:0000256" key="1">
    <source>
        <dbReference type="SAM" id="MobiDB-lite"/>
    </source>
</evidence>
<dbReference type="Proteomes" id="UP000886700">
    <property type="component" value="Unplaced"/>
</dbReference>
<protein>
    <submittedName>
        <fullName evidence="3">Serine/arginine repetitive matrix protein 3-like</fullName>
    </submittedName>
</protein>
<dbReference type="RefSeq" id="XP_040586961.1">
    <property type="nucleotide sequence ID" value="XM_040731027.1"/>
</dbReference>
<dbReference type="GeneID" id="121133870"/>
<name>A0ABM2WD84_MESAU</name>
<proteinExistence type="predicted"/>
<gene>
    <name evidence="3" type="primary">LOC121133870</name>
</gene>
<feature type="compositionally biased region" description="Polar residues" evidence="1">
    <location>
        <begin position="220"/>
        <end position="230"/>
    </location>
</feature>
<organism evidence="2 3">
    <name type="scientific">Mesocricetus auratus</name>
    <name type="common">Golden hamster</name>
    <dbReference type="NCBI Taxonomy" id="10036"/>
    <lineage>
        <taxon>Eukaryota</taxon>
        <taxon>Metazoa</taxon>
        <taxon>Chordata</taxon>
        <taxon>Craniata</taxon>
        <taxon>Vertebrata</taxon>
        <taxon>Euteleostomi</taxon>
        <taxon>Mammalia</taxon>
        <taxon>Eutheria</taxon>
        <taxon>Euarchontoglires</taxon>
        <taxon>Glires</taxon>
        <taxon>Rodentia</taxon>
        <taxon>Myomorpha</taxon>
        <taxon>Muroidea</taxon>
        <taxon>Cricetidae</taxon>
        <taxon>Cricetinae</taxon>
        <taxon>Mesocricetus</taxon>
    </lineage>
</organism>
<evidence type="ECO:0000313" key="2">
    <source>
        <dbReference type="Proteomes" id="UP000886700"/>
    </source>
</evidence>
<feature type="region of interest" description="Disordered" evidence="1">
    <location>
        <begin position="118"/>
        <end position="175"/>
    </location>
</feature>
<feature type="compositionally biased region" description="Basic residues" evidence="1">
    <location>
        <begin position="14"/>
        <end position="32"/>
    </location>
</feature>
<feature type="compositionally biased region" description="Low complexity" evidence="1">
    <location>
        <begin position="152"/>
        <end position="162"/>
    </location>
</feature>
<reference evidence="3" key="1">
    <citation type="submission" date="2025-08" db="UniProtKB">
        <authorList>
            <consortium name="RefSeq"/>
        </authorList>
    </citation>
    <scope>IDENTIFICATION</scope>
    <source>
        <tissue evidence="3">Liver</tissue>
    </source>
</reference>
<keyword evidence="2" id="KW-1185">Reference proteome</keyword>
<evidence type="ECO:0000313" key="3">
    <source>
        <dbReference type="RefSeq" id="XP_040586961.1"/>
    </source>
</evidence>
<sequence>MGHQQCAECGRGGGRTRFRGRARALRGARPPRRGPCVEPRAGGARTCPAPRGSADGRLHPPGASRTSPRERPRALLGHPRTGAARRRGRPCCAAAAAAAGSVVRSAAANLLRSLSRPLGSAGAASAPQQHGGRGLRRKPGGGEASDGRAVTARPPARPAARPRGTDSPPWGNATLRGVPPYLGSWGALDREGVGRSASLPATSRSPGADSPSRSHWDPPGSSSSRTLSVHQECQHLRYSVRPRGPPRAPIALSLQALMTQDRQNLDFSGSCLCNPTALGITSTGLHNFLPHSVN</sequence>
<feature type="region of interest" description="Disordered" evidence="1">
    <location>
        <begin position="1"/>
        <end position="91"/>
    </location>
</feature>
<accession>A0ABM2WD84</accession>